<dbReference type="EMBL" id="MU006801">
    <property type="protein sequence ID" value="KAF2636000.1"/>
    <property type="molecule type" value="Genomic_DNA"/>
</dbReference>
<organism evidence="2 3">
    <name type="scientific">Massarina eburnea CBS 473.64</name>
    <dbReference type="NCBI Taxonomy" id="1395130"/>
    <lineage>
        <taxon>Eukaryota</taxon>
        <taxon>Fungi</taxon>
        <taxon>Dikarya</taxon>
        <taxon>Ascomycota</taxon>
        <taxon>Pezizomycotina</taxon>
        <taxon>Dothideomycetes</taxon>
        <taxon>Pleosporomycetidae</taxon>
        <taxon>Pleosporales</taxon>
        <taxon>Massarineae</taxon>
        <taxon>Massarinaceae</taxon>
        <taxon>Massarina</taxon>
    </lineage>
</organism>
<sequence>MPPVRDPASQTWPSAIASAGCAHQEACGHHASWSPERNERSPLAWSARSPGRAIPEQLAELLVDMIPGMKGAELGEAFQRASEQPPVTKQSLSELDIQNIIQNIKLRHDVNFDKGLSFRPNLDGPKGQEKRRHSDKYWLALVAELELYVRLFQGTPPMCNMEQAKWAAIVKHAQRRIPKMFETIHDVLKSLVPDRDHARVDEHFDVPMLMQEIERGVCDLVKRAEWVAILLKEHCAPMRDVYVDSMVQSTKQGVAQNSSSLVIAGLRELLGILEVMKLDVANHQIRNLKPLLIEDTVNYERHYHLDRLVNKRSKVNIDAAQKWWASSVRRLRHRCDPTTKDVSRFQLEIFTQAVVANLFSQDASELPDTFYLDYERIRVLKSEVDELTHFEICFDMFAQCLKDWGFNGPIPAPAQNQLRTALSAMVGEGTSRAPHSWLYHSEALSLEIHRQATLLSGRPFVYNHHDLQRANVQLRRALQEKFSTYSVRGRNAFVPLVSACIHKHFNSSPSDLFSHLVVPAPAPGPLAQALAAPSVLQQSLNTFTPLDRLVDVTQRVAHIVLLHWRVWGSIAYVVDEESCSLPLANSSVEESPLIHAPRPRAAQSKVLDFDGEIGGGDLA</sequence>
<dbReference type="GO" id="GO:0010737">
    <property type="term" value="P:protein kinase A signaling"/>
    <property type="evidence" value="ECO:0007669"/>
    <property type="project" value="TreeGrafter"/>
</dbReference>
<dbReference type="PANTHER" id="PTHR12832:SF11">
    <property type="entry name" value="LD23868P"/>
    <property type="match status" value="1"/>
</dbReference>
<keyword evidence="3" id="KW-1185">Reference proteome</keyword>
<dbReference type="AlphaFoldDB" id="A0A6A6RKX9"/>
<dbReference type="Proteomes" id="UP000799753">
    <property type="component" value="Unassembled WGS sequence"/>
</dbReference>
<dbReference type="PANTHER" id="PTHR12832">
    <property type="entry name" value="TESTIS-SPECIFIC PROTEIN PBS13 T-COMPLEX 11"/>
    <property type="match status" value="1"/>
</dbReference>
<gene>
    <name evidence="2" type="ORF">P280DRAFT_410479</name>
</gene>
<evidence type="ECO:0008006" key="4">
    <source>
        <dbReference type="Google" id="ProtNLM"/>
    </source>
</evidence>
<evidence type="ECO:0000313" key="3">
    <source>
        <dbReference type="Proteomes" id="UP000799753"/>
    </source>
</evidence>
<comment type="similarity">
    <text evidence="1">Belongs to the TCP11 family.</text>
</comment>
<dbReference type="Pfam" id="PF05794">
    <property type="entry name" value="Tcp11"/>
    <property type="match status" value="1"/>
</dbReference>
<protein>
    <recommendedName>
        <fullName evidence="4">Tcp11-domain-containing protein</fullName>
    </recommendedName>
</protein>
<name>A0A6A6RKX9_9PLEO</name>
<dbReference type="OrthoDB" id="276323at2759"/>
<dbReference type="PROSITE" id="PS51257">
    <property type="entry name" value="PROKAR_LIPOPROTEIN"/>
    <property type="match status" value="1"/>
</dbReference>
<proteinExistence type="inferred from homology"/>
<reference evidence="2" key="1">
    <citation type="journal article" date="2020" name="Stud. Mycol.">
        <title>101 Dothideomycetes genomes: a test case for predicting lifestyles and emergence of pathogens.</title>
        <authorList>
            <person name="Haridas S."/>
            <person name="Albert R."/>
            <person name="Binder M."/>
            <person name="Bloem J."/>
            <person name="Labutti K."/>
            <person name="Salamov A."/>
            <person name="Andreopoulos B."/>
            <person name="Baker S."/>
            <person name="Barry K."/>
            <person name="Bills G."/>
            <person name="Bluhm B."/>
            <person name="Cannon C."/>
            <person name="Castanera R."/>
            <person name="Culley D."/>
            <person name="Daum C."/>
            <person name="Ezra D."/>
            <person name="Gonzalez J."/>
            <person name="Henrissat B."/>
            <person name="Kuo A."/>
            <person name="Liang C."/>
            <person name="Lipzen A."/>
            <person name="Lutzoni F."/>
            <person name="Magnuson J."/>
            <person name="Mondo S."/>
            <person name="Nolan M."/>
            <person name="Ohm R."/>
            <person name="Pangilinan J."/>
            <person name="Park H.-J."/>
            <person name="Ramirez L."/>
            <person name="Alfaro M."/>
            <person name="Sun H."/>
            <person name="Tritt A."/>
            <person name="Yoshinaga Y."/>
            <person name="Zwiers L.-H."/>
            <person name="Turgeon B."/>
            <person name="Goodwin S."/>
            <person name="Spatafora J."/>
            <person name="Crous P."/>
            <person name="Grigoriev I."/>
        </authorList>
    </citation>
    <scope>NUCLEOTIDE SEQUENCE</scope>
    <source>
        <strain evidence="2">CBS 473.64</strain>
    </source>
</reference>
<accession>A0A6A6RKX9</accession>
<dbReference type="InterPro" id="IPR008862">
    <property type="entry name" value="Tcp11"/>
</dbReference>
<evidence type="ECO:0000313" key="2">
    <source>
        <dbReference type="EMBL" id="KAF2636000.1"/>
    </source>
</evidence>
<evidence type="ECO:0000256" key="1">
    <source>
        <dbReference type="ARBA" id="ARBA00010954"/>
    </source>
</evidence>